<keyword evidence="7" id="KW-0627">Porphyrin biosynthesis</keyword>
<gene>
    <name evidence="10" type="ORF">SAMN05518684_12161</name>
</gene>
<evidence type="ECO:0000256" key="6">
    <source>
        <dbReference type="ARBA" id="ARBA00022691"/>
    </source>
</evidence>
<reference evidence="11" key="1">
    <citation type="submission" date="2016-10" db="EMBL/GenBank/DDBJ databases">
        <authorList>
            <person name="Varghese N."/>
            <person name="Submissions S."/>
        </authorList>
    </citation>
    <scope>NUCLEOTIDE SEQUENCE [LARGE SCALE GENOMIC DNA]</scope>
    <source>
        <strain evidence="11">S9</strain>
    </source>
</reference>
<evidence type="ECO:0000313" key="10">
    <source>
        <dbReference type="EMBL" id="SES38933.1"/>
    </source>
</evidence>
<dbReference type="InterPro" id="IPR050161">
    <property type="entry name" value="Siro_Cobalamin_biosynth"/>
</dbReference>
<dbReference type="InterPro" id="IPR014777">
    <property type="entry name" value="4pyrrole_Mease_sub1"/>
</dbReference>
<dbReference type="NCBIfam" id="TIGR01469">
    <property type="entry name" value="cobA_cysG_Cterm"/>
    <property type="match status" value="1"/>
</dbReference>
<evidence type="ECO:0000256" key="2">
    <source>
        <dbReference type="ARBA" id="ARBA00012162"/>
    </source>
</evidence>
<dbReference type="GO" id="GO:0032259">
    <property type="term" value="P:methylation"/>
    <property type="evidence" value="ECO:0007669"/>
    <property type="project" value="UniProtKB-KW"/>
</dbReference>
<dbReference type="STRING" id="1601833.SAMN05518684_12161"/>
<keyword evidence="5 10" id="KW-0808">Transferase</keyword>
<evidence type="ECO:0000256" key="1">
    <source>
        <dbReference type="ARBA" id="ARBA00005879"/>
    </source>
</evidence>
<dbReference type="OrthoDB" id="9815856at2"/>
<accession>A0A1H9WZV9</accession>
<keyword evidence="6" id="KW-0949">S-adenosyl-L-methionine</keyword>
<dbReference type="Proteomes" id="UP000198571">
    <property type="component" value="Unassembled WGS sequence"/>
</dbReference>
<dbReference type="InterPro" id="IPR003043">
    <property type="entry name" value="Uropor_MeTrfase_CS"/>
</dbReference>
<keyword evidence="4 10" id="KW-0489">Methyltransferase</keyword>
<evidence type="ECO:0000256" key="5">
    <source>
        <dbReference type="ARBA" id="ARBA00022679"/>
    </source>
</evidence>
<evidence type="ECO:0000256" key="3">
    <source>
        <dbReference type="ARBA" id="ARBA00018323"/>
    </source>
</evidence>
<evidence type="ECO:0000256" key="4">
    <source>
        <dbReference type="ARBA" id="ARBA00022603"/>
    </source>
</evidence>
<dbReference type="Gene3D" id="3.40.1010.10">
    <property type="entry name" value="Cobalt-precorrin-4 Transmethylase, Domain 1"/>
    <property type="match status" value="1"/>
</dbReference>
<dbReference type="InterPro" id="IPR000878">
    <property type="entry name" value="4pyrrol_Mease"/>
</dbReference>
<feature type="domain" description="Tetrapyrrole methylase" evidence="9">
    <location>
        <begin position="6"/>
        <end position="218"/>
    </location>
</feature>
<proteinExistence type="inferred from homology"/>
<evidence type="ECO:0000256" key="8">
    <source>
        <dbReference type="ARBA" id="ARBA00079776"/>
    </source>
</evidence>
<evidence type="ECO:0000256" key="7">
    <source>
        <dbReference type="ARBA" id="ARBA00023244"/>
    </source>
</evidence>
<dbReference type="FunFam" id="3.40.1010.10:FF:000001">
    <property type="entry name" value="Siroheme synthase"/>
    <property type="match status" value="1"/>
</dbReference>
<evidence type="ECO:0000313" key="11">
    <source>
        <dbReference type="Proteomes" id="UP000198571"/>
    </source>
</evidence>
<dbReference type="RefSeq" id="WP_093055512.1">
    <property type="nucleotide sequence ID" value="NZ_FOGT01000021.1"/>
</dbReference>
<dbReference type="SUPFAM" id="SSF53790">
    <property type="entry name" value="Tetrapyrrole methylase"/>
    <property type="match status" value="1"/>
</dbReference>
<dbReference type="EC" id="2.1.1.107" evidence="2"/>
<dbReference type="NCBIfam" id="NF004790">
    <property type="entry name" value="PRK06136.1"/>
    <property type="match status" value="1"/>
</dbReference>
<dbReference type="CDD" id="cd11642">
    <property type="entry name" value="SUMT"/>
    <property type="match status" value="1"/>
</dbReference>
<dbReference type="InterPro" id="IPR035996">
    <property type="entry name" value="4pyrrol_Methylase_sf"/>
</dbReference>
<dbReference type="GO" id="GO:0019354">
    <property type="term" value="P:siroheme biosynthetic process"/>
    <property type="evidence" value="ECO:0007669"/>
    <property type="project" value="InterPro"/>
</dbReference>
<dbReference type="Gene3D" id="3.30.950.10">
    <property type="entry name" value="Methyltransferase, Cobalt-precorrin-4 Transmethylase, Domain 2"/>
    <property type="match status" value="1"/>
</dbReference>
<sequence length="262" mass="28962">MTHNGKVIFVGAGPGDPELMTIKGANALKQADVIVYDRLVNKDLLDYAKPLVELIYCGKLPDRHIIPQDQINDILVKHALKGKTVVRLKGGDPAIFGRVGEEASRCAEKNISFEMIPGITSGMAAPLFAGIPLTHRDFSSSCAFITGHRRTDADRPDIEWEKLATSVDTLVFYMGVGNIRMIQEELMKHGRSPDTPVALVRWGTTSKQETLTGTLTTIAEDVERAEFKSPAVIVVGEVVKLREKLAWFEEKEHENFPLAQVK</sequence>
<protein>
    <recommendedName>
        <fullName evidence="3">Uroporphyrinogen-III C-methyltransferase</fullName>
        <ecNumber evidence="2">2.1.1.107</ecNumber>
    </recommendedName>
    <alternativeName>
        <fullName evidence="8">Uroporphyrinogen III methylase</fullName>
    </alternativeName>
</protein>
<dbReference type="PANTHER" id="PTHR45790">
    <property type="entry name" value="SIROHEME SYNTHASE-RELATED"/>
    <property type="match status" value="1"/>
</dbReference>
<dbReference type="EMBL" id="FOGT01000021">
    <property type="protein sequence ID" value="SES38933.1"/>
    <property type="molecule type" value="Genomic_DNA"/>
</dbReference>
<dbReference type="PANTHER" id="PTHR45790:SF3">
    <property type="entry name" value="S-ADENOSYL-L-METHIONINE-DEPENDENT UROPORPHYRINOGEN III METHYLTRANSFERASE, CHLOROPLASTIC"/>
    <property type="match status" value="1"/>
</dbReference>
<dbReference type="PROSITE" id="PS00839">
    <property type="entry name" value="SUMT_1"/>
    <property type="match status" value="1"/>
</dbReference>
<dbReference type="InterPro" id="IPR014776">
    <property type="entry name" value="4pyrrole_Mease_sub2"/>
</dbReference>
<dbReference type="GO" id="GO:0004851">
    <property type="term" value="F:uroporphyrin-III C-methyltransferase activity"/>
    <property type="evidence" value="ECO:0007669"/>
    <property type="project" value="UniProtKB-EC"/>
</dbReference>
<comment type="similarity">
    <text evidence="1">Belongs to the precorrin methyltransferase family.</text>
</comment>
<dbReference type="AlphaFoldDB" id="A0A1H9WZV9"/>
<keyword evidence="11" id="KW-1185">Reference proteome</keyword>
<name>A0A1H9WZV9_9BACI</name>
<dbReference type="InterPro" id="IPR006366">
    <property type="entry name" value="CobA/CysG_C"/>
</dbReference>
<dbReference type="Pfam" id="PF00590">
    <property type="entry name" value="TP_methylase"/>
    <property type="match status" value="1"/>
</dbReference>
<dbReference type="FunFam" id="3.30.950.10:FF:000001">
    <property type="entry name" value="Siroheme synthase"/>
    <property type="match status" value="1"/>
</dbReference>
<evidence type="ECO:0000259" key="9">
    <source>
        <dbReference type="Pfam" id="PF00590"/>
    </source>
</evidence>
<organism evidence="10 11">
    <name type="scientific">Salipaludibacillus aurantiacus</name>
    <dbReference type="NCBI Taxonomy" id="1601833"/>
    <lineage>
        <taxon>Bacteria</taxon>
        <taxon>Bacillati</taxon>
        <taxon>Bacillota</taxon>
        <taxon>Bacilli</taxon>
        <taxon>Bacillales</taxon>
        <taxon>Bacillaceae</taxon>
    </lineage>
</organism>